<dbReference type="AlphaFoldDB" id="A0A1M7DNK9"/>
<sequence length="279" mass="31961">YASDELGSITHVTEGEEVLNRYEYDAWGNVTESQEKVENRFKFNGQQFDSISQQYYLRARYYNPVIGRFTQEDTYRGDGLNLYAYCANNPVYYVDPSGNMCETARDRIIESMDKGTATAKEQGNLAAYLRNKVNKGEKLIPAEQEAAKKLNIDIANKGSGTSRIEVVDSDAGTFRITDWSEYPDEYVPLPDKNKEWVLLEGDKYESARKQANEINKNIRKGDSYYSDNRLEIHEVEPVKFGGSPTDLTNKTAIQGQAHRKYVTPWWNKIRDEAKKGLNK</sequence>
<dbReference type="Gene3D" id="2.180.10.10">
    <property type="entry name" value="RHS repeat-associated core"/>
    <property type="match status" value="1"/>
</dbReference>
<dbReference type="NCBIfam" id="TIGR03696">
    <property type="entry name" value="Rhs_assc_core"/>
    <property type="match status" value="1"/>
</dbReference>
<dbReference type="InterPro" id="IPR050708">
    <property type="entry name" value="T6SS_VgrG/RHS"/>
</dbReference>
<accession>A0A1M7DNK9</accession>
<feature type="non-terminal residue" evidence="1">
    <location>
        <position position="1"/>
    </location>
</feature>
<name>A0A1M7DNK9_9FIRM</name>
<evidence type="ECO:0000313" key="2">
    <source>
        <dbReference type="Proteomes" id="UP000184386"/>
    </source>
</evidence>
<reference evidence="1 2" key="1">
    <citation type="submission" date="2016-11" db="EMBL/GenBank/DDBJ databases">
        <authorList>
            <person name="Jaros S."/>
            <person name="Januszkiewicz K."/>
            <person name="Wedrychowicz H."/>
        </authorList>
    </citation>
    <scope>NUCLEOTIDE SEQUENCE [LARGE SCALE GENOMIC DNA]</scope>
    <source>
        <strain evidence="1 2">DSM 15929</strain>
    </source>
</reference>
<proteinExistence type="predicted"/>
<dbReference type="Proteomes" id="UP000184386">
    <property type="component" value="Unassembled WGS sequence"/>
</dbReference>
<dbReference type="STRING" id="1121322.SAMN02745136_05741"/>
<protein>
    <submittedName>
        <fullName evidence="1">RHS repeat-associated core domain-containing protein</fullName>
    </submittedName>
</protein>
<evidence type="ECO:0000313" key="1">
    <source>
        <dbReference type="EMBL" id="SHL81060.1"/>
    </source>
</evidence>
<dbReference type="InterPro" id="IPR022385">
    <property type="entry name" value="Rhs_assc_core"/>
</dbReference>
<dbReference type="PANTHER" id="PTHR32305">
    <property type="match status" value="1"/>
</dbReference>
<dbReference type="RefSeq" id="WP_207650879.1">
    <property type="nucleotide sequence ID" value="NZ_FRAC01000059.1"/>
</dbReference>
<keyword evidence="2" id="KW-1185">Reference proteome</keyword>
<gene>
    <name evidence="1" type="ORF">SAMN02745136_05741</name>
</gene>
<organism evidence="1 2">
    <name type="scientific">Anaerocolumna jejuensis DSM 15929</name>
    <dbReference type="NCBI Taxonomy" id="1121322"/>
    <lineage>
        <taxon>Bacteria</taxon>
        <taxon>Bacillati</taxon>
        <taxon>Bacillota</taxon>
        <taxon>Clostridia</taxon>
        <taxon>Lachnospirales</taxon>
        <taxon>Lachnospiraceae</taxon>
        <taxon>Anaerocolumna</taxon>
    </lineage>
</organism>
<dbReference type="PANTHER" id="PTHR32305:SF15">
    <property type="entry name" value="PROTEIN RHSA-RELATED"/>
    <property type="match status" value="1"/>
</dbReference>
<dbReference type="EMBL" id="FRAC01000059">
    <property type="protein sequence ID" value="SHL81060.1"/>
    <property type="molecule type" value="Genomic_DNA"/>
</dbReference>